<gene>
    <name evidence="2" type="ORF">NG54_03510</name>
</gene>
<dbReference type="CDD" id="cd00093">
    <property type="entry name" value="HTH_XRE"/>
    <property type="match status" value="1"/>
</dbReference>
<dbReference type="InterPro" id="IPR001387">
    <property type="entry name" value="Cro/C1-type_HTH"/>
</dbReference>
<evidence type="ECO:0000313" key="3">
    <source>
        <dbReference type="Proteomes" id="UP000030588"/>
    </source>
</evidence>
<dbReference type="Proteomes" id="UP000030588">
    <property type="component" value="Unassembled WGS sequence"/>
</dbReference>
<protein>
    <recommendedName>
        <fullName evidence="1">HTH cro/C1-type domain-containing protein</fullName>
    </recommendedName>
</protein>
<dbReference type="OrthoDB" id="2642285at2"/>
<feature type="domain" description="HTH cro/C1-type" evidence="1">
    <location>
        <begin position="22"/>
        <end position="61"/>
    </location>
</feature>
<dbReference type="SUPFAM" id="SSF47413">
    <property type="entry name" value="lambda repressor-like DNA-binding domains"/>
    <property type="match status" value="1"/>
</dbReference>
<reference evidence="2 3" key="1">
    <citation type="submission" date="2014-10" db="EMBL/GenBank/DDBJ databases">
        <title>Draft genome of phytase producing Bacillus ginsengihumi strain M2.11.</title>
        <authorList>
            <person name="Toymentseva A."/>
            <person name="Boulygina E.A."/>
            <person name="Kazakov S.V."/>
            <person name="Kayumov I."/>
            <person name="Suleimanova A.D."/>
            <person name="Mardanova A.M."/>
            <person name="Maria S.N."/>
            <person name="Sergey M.Y."/>
            <person name="Sharipova M.R."/>
        </authorList>
    </citation>
    <scope>NUCLEOTIDE SEQUENCE [LARGE SCALE GENOMIC DNA]</scope>
    <source>
        <strain evidence="2 3">M2.11</strain>
    </source>
</reference>
<dbReference type="PROSITE" id="PS50943">
    <property type="entry name" value="HTH_CROC1"/>
    <property type="match status" value="1"/>
</dbReference>
<dbReference type="Gene3D" id="1.10.260.40">
    <property type="entry name" value="lambda repressor-like DNA-binding domains"/>
    <property type="match status" value="1"/>
</dbReference>
<dbReference type="GO" id="GO:0003677">
    <property type="term" value="F:DNA binding"/>
    <property type="evidence" value="ECO:0007669"/>
    <property type="project" value="InterPro"/>
</dbReference>
<dbReference type="InterPro" id="IPR010982">
    <property type="entry name" value="Lambda_DNA-bd_dom_sf"/>
</dbReference>
<evidence type="ECO:0000313" key="2">
    <source>
        <dbReference type="EMBL" id="KHD86387.1"/>
    </source>
</evidence>
<evidence type="ECO:0000259" key="1">
    <source>
        <dbReference type="PROSITE" id="PS50943"/>
    </source>
</evidence>
<dbReference type="RefSeq" id="WP_035353240.1">
    <property type="nucleotide sequence ID" value="NZ_JRUN01000006.1"/>
</dbReference>
<dbReference type="AlphaFoldDB" id="A0A0A6Y298"/>
<organism evidence="2 3">
    <name type="scientific">Heyndrickxia ginsengihumi</name>
    <dbReference type="NCBI Taxonomy" id="363870"/>
    <lineage>
        <taxon>Bacteria</taxon>
        <taxon>Bacillati</taxon>
        <taxon>Bacillota</taxon>
        <taxon>Bacilli</taxon>
        <taxon>Bacillales</taxon>
        <taxon>Bacillaceae</taxon>
        <taxon>Heyndrickxia</taxon>
    </lineage>
</organism>
<dbReference type="EMBL" id="JRUN01000006">
    <property type="protein sequence ID" value="KHD86387.1"/>
    <property type="molecule type" value="Genomic_DNA"/>
</dbReference>
<comment type="caution">
    <text evidence="2">The sequence shown here is derived from an EMBL/GenBank/DDBJ whole genome shotgun (WGS) entry which is preliminary data.</text>
</comment>
<dbReference type="Pfam" id="PF01381">
    <property type="entry name" value="HTH_3"/>
    <property type="match status" value="1"/>
</dbReference>
<name>A0A0A6Y298_9BACI</name>
<dbReference type="SMART" id="SM00530">
    <property type="entry name" value="HTH_XRE"/>
    <property type="match status" value="1"/>
</dbReference>
<accession>A0A0A6Y298</accession>
<sequence length="65" mass="7451">MKLISNIELLIKKSGYKKTFIADQLHVSVQQLRNYETGKSLIPIDKGYILADLLGVGIEDLYRRE</sequence>
<proteinExistence type="predicted"/>